<feature type="region of interest" description="Disordered" evidence="1">
    <location>
        <begin position="63"/>
        <end position="159"/>
    </location>
</feature>
<organism evidence="2 3">
    <name type="scientific">Fusarium fujikuroi</name>
    <name type="common">Bakanae and foot rot disease fungus</name>
    <name type="synonym">Gibberella fujikuroi</name>
    <dbReference type="NCBI Taxonomy" id="5127"/>
    <lineage>
        <taxon>Eukaryota</taxon>
        <taxon>Fungi</taxon>
        <taxon>Dikarya</taxon>
        <taxon>Ascomycota</taxon>
        <taxon>Pezizomycotina</taxon>
        <taxon>Sordariomycetes</taxon>
        <taxon>Hypocreomycetidae</taxon>
        <taxon>Hypocreales</taxon>
        <taxon>Nectriaceae</taxon>
        <taxon>Fusarium</taxon>
        <taxon>Fusarium fujikuroi species complex</taxon>
    </lineage>
</organism>
<accession>A0A9Q9RQR7</accession>
<feature type="compositionally biased region" description="Polar residues" evidence="1">
    <location>
        <begin position="148"/>
        <end position="157"/>
    </location>
</feature>
<dbReference type="PANTHER" id="PTHR38166">
    <property type="entry name" value="C2H2-TYPE DOMAIN-CONTAINING PROTEIN-RELATED"/>
    <property type="match status" value="1"/>
</dbReference>
<feature type="compositionally biased region" description="Basic and acidic residues" evidence="1">
    <location>
        <begin position="102"/>
        <end position="112"/>
    </location>
</feature>
<evidence type="ECO:0000313" key="3">
    <source>
        <dbReference type="Proteomes" id="UP000760494"/>
    </source>
</evidence>
<reference evidence="2" key="1">
    <citation type="submission" date="2019-05" db="EMBL/GenBank/DDBJ databases">
        <authorList>
            <person name="Piombo E."/>
        </authorList>
    </citation>
    <scope>NUCLEOTIDE SEQUENCE</scope>
    <source>
        <strain evidence="2">C2S</strain>
    </source>
</reference>
<feature type="region of interest" description="Disordered" evidence="1">
    <location>
        <begin position="186"/>
        <end position="262"/>
    </location>
</feature>
<comment type="caution">
    <text evidence="2">The sequence shown here is derived from an EMBL/GenBank/DDBJ whole genome shotgun (WGS) entry which is preliminary data.</text>
</comment>
<dbReference type="AlphaFoldDB" id="A0A9Q9RQR7"/>
<dbReference type="EMBL" id="CABFJX010000346">
    <property type="protein sequence ID" value="VTT72587.1"/>
    <property type="molecule type" value="Genomic_DNA"/>
</dbReference>
<gene>
    <name evidence="2" type="ORF">C2S_8673</name>
</gene>
<feature type="compositionally biased region" description="Basic and acidic residues" evidence="1">
    <location>
        <begin position="66"/>
        <end position="77"/>
    </location>
</feature>
<sequence length="621" mass="69489">MVGKYRVVVSSQDRAMRAIWFSGWRKDMLLRCCHADSVAPSPQRDENIHLGSDHIETVKSVGLIDRNSKQTEKDGHRQARSSIPNVAKGKEKGLSSLGTRALEYRTTKDIKPRPPVPKNQVQFIDDQKNDSPERQARRLLSPGEASSRRTSLPNNLLPSAEKSCSVASYSPDYGIAQNVFPGGLTGAHLHSDANHTPRQEKKGNEQKFPPSGARTSGKSTKRPAESSSIPHKKSRRAKSHNDLEEADGDDDDRRGSGEDKKEEKFACPFYRKDPVRFLECMNLRLVSISIVKQHLKRRHAASPGPDSSGYQESFALSTVSRNHITKASHAQGKAEDIDSIPPDKLEALKLRSDRRISSTDQWHEIWVLLFGESDITPKPLLDGVVKEMTGIIRDIWSKDGNQIVLKHIQAQGFPRAPHELLSLLPDFLDAVEDRFEKKPVGVNVNQQIAVTQEPASKTMTKRLGDRHQSSLNPFKTPYYMPEMSIYTPISPSASFMRDSSTPIFGVEEDFEDPFRVLHHMAPFPNYNPVLPSASLPRHISPTPIFDIENSDDRLQIPYHMSHLSNYTHVPTSAFLTRDFPTSTFDVENSDDLQPVGGVLDSQGIPCAYPYYLPSIPGTDQL</sequence>
<feature type="compositionally biased region" description="Basic and acidic residues" evidence="1">
    <location>
        <begin position="125"/>
        <end position="136"/>
    </location>
</feature>
<evidence type="ECO:0000256" key="1">
    <source>
        <dbReference type="SAM" id="MobiDB-lite"/>
    </source>
</evidence>
<protein>
    <submittedName>
        <fullName evidence="2">Uncharacterized protein</fullName>
    </submittedName>
</protein>
<dbReference type="PANTHER" id="PTHR38166:SF1">
    <property type="entry name" value="C2H2-TYPE DOMAIN-CONTAINING PROTEIN"/>
    <property type="match status" value="1"/>
</dbReference>
<dbReference type="Proteomes" id="UP000760494">
    <property type="component" value="Unassembled WGS sequence"/>
</dbReference>
<feature type="compositionally biased region" description="Basic and acidic residues" evidence="1">
    <location>
        <begin position="189"/>
        <end position="205"/>
    </location>
</feature>
<feature type="compositionally biased region" description="Basic and acidic residues" evidence="1">
    <location>
        <begin position="251"/>
        <end position="262"/>
    </location>
</feature>
<name>A0A9Q9RQR7_FUSFU</name>
<proteinExistence type="predicted"/>
<evidence type="ECO:0000313" key="2">
    <source>
        <dbReference type="EMBL" id="VTT72587.1"/>
    </source>
</evidence>